<comment type="caution">
    <text evidence="1">The sequence shown here is derived from an EMBL/GenBank/DDBJ whole genome shotgun (WGS) entry which is preliminary data.</text>
</comment>
<dbReference type="RefSeq" id="WP_230055991.1">
    <property type="nucleotide sequence ID" value="NZ_CAJHOE010000001.1"/>
</dbReference>
<reference evidence="1 2" key="1">
    <citation type="submission" date="2020-11" db="EMBL/GenBank/DDBJ databases">
        <authorList>
            <person name="Peeters C."/>
        </authorList>
    </citation>
    <scope>NUCLEOTIDE SEQUENCE [LARGE SCALE GENOMIC DNA]</scope>
    <source>
        <strain evidence="1 2">LMG 8286</strain>
    </source>
</reference>
<sequence>MRLWSVDFAYLDAKGLVALWRETLLAKHVILGLTKGYKNHPQLDRFYAHEKPILAIDAYLYQIWLEATKRGYKFDLLKIGDENYLKSLASVGKIAVTSGQICYEFEFLQTKLKTRDELKFKQNKSIKQPRAMSLFEIRQGDIEPWEKVKI</sequence>
<dbReference type="EMBL" id="CAJHOE010000001">
    <property type="protein sequence ID" value="CAD7286352.1"/>
    <property type="molecule type" value="Genomic_DNA"/>
</dbReference>
<evidence type="ECO:0000313" key="2">
    <source>
        <dbReference type="Proteomes" id="UP000789359"/>
    </source>
</evidence>
<accession>A0ABM8Q0R7</accession>
<dbReference type="InterPro" id="IPR004260">
    <property type="entry name" value="Pyr-dimer_DNA_glycosylase"/>
</dbReference>
<keyword evidence="2" id="KW-1185">Reference proteome</keyword>
<name>A0ABM8Q0R7_9BACT</name>
<gene>
    <name evidence="1" type="ORF">LMG8286_00183</name>
</gene>
<proteinExistence type="predicted"/>
<dbReference type="Proteomes" id="UP000789359">
    <property type="component" value="Unassembled WGS sequence"/>
</dbReference>
<protein>
    <recommendedName>
        <fullName evidence="3">DNA lyase</fullName>
    </recommendedName>
</protein>
<organism evidence="1 2">
    <name type="scientific">Campylobacter suis</name>
    <dbReference type="NCBI Taxonomy" id="2790657"/>
    <lineage>
        <taxon>Bacteria</taxon>
        <taxon>Pseudomonadati</taxon>
        <taxon>Campylobacterota</taxon>
        <taxon>Epsilonproteobacteria</taxon>
        <taxon>Campylobacterales</taxon>
        <taxon>Campylobacteraceae</taxon>
        <taxon>Campylobacter</taxon>
    </lineage>
</organism>
<dbReference type="Pfam" id="PF03013">
    <property type="entry name" value="Pyr_excise"/>
    <property type="match status" value="1"/>
</dbReference>
<evidence type="ECO:0008006" key="3">
    <source>
        <dbReference type="Google" id="ProtNLM"/>
    </source>
</evidence>
<evidence type="ECO:0000313" key="1">
    <source>
        <dbReference type="EMBL" id="CAD7286352.1"/>
    </source>
</evidence>